<evidence type="ECO:0000313" key="3">
    <source>
        <dbReference type="Proteomes" id="UP000009192"/>
    </source>
</evidence>
<dbReference type="KEGG" id="dmo:Dmoj_GI25637"/>
<feature type="signal peptide" evidence="1">
    <location>
        <begin position="1"/>
        <end position="24"/>
    </location>
</feature>
<accession>A0A0Q9WZR8</accession>
<dbReference type="Proteomes" id="UP000009192">
    <property type="component" value="Unassembled WGS sequence"/>
</dbReference>
<gene>
    <name evidence="2" type="primary">Dmoj\GI25637</name>
    <name evidence="2" type="ORF">Dmoj_GI25637</name>
</gene>
<reference evidence="2 3" key="1">
    <citation type="journal article" date="2007" name="Nature">
        <title>Evolution of genes and genomes on the Drosophila phylogeny.</title>
        <authorList>
            <consortium name="Drosophila 12 Genomes Consortium"/>
            <person name="Clark A.G."/>
            <person name="Eisen M.B."/>
            <person name="Smith D.R."/>
            <person name="Bergman C.M."/>
            <person name="Oliver B."/>
            <person name="Markow T.A."/>
            <person name="Kaufman T.C."/>
            <person name="Kellis M."/>
            <person name="Gelbart W."/>
            <person name="Iyer V.N."/>
            <person name="Pollard D.A."/>
            <person name="Sackton T.B."/>
            <person name="Larracuente A.M."/>
            <person name="Singh N.D."/>
            <person name="Abad J.P."/>
            <person name="Abt D.N."/>
            <person name="Adryan B."/>
            <person name="Aguade M."/>
            <person name="Akashi H."/>
            <person name="Anderson W.W."/>
            <person name="Aquadro C.F."/>
            <person name="Ardell D.H."/>
            <person name="Arguello R."/>
            <person name="Artieri C.G."/>
            <person name="Barbash D.A."/>
            <person name="Barker D."/>
            <person name="Barsanti P."/>
            <person name="Batterham P."/>
            <person name="Batzoglou S."/>
            <person name="Begun D."/>
            <person name="Bhutkar A."/>
            <person name="Blanco E."/>
            <person name="Bosak S.A."/>
            <person name="Bradley R.K."/>
            <person name="Brand A.D."/>
            <person name="Brent M.R."/>
            <person name="Brooks A.N."/>
            <person name="Brown R.H."/>
            <person name="Butlin R.K."/>
            <person name="Caggese C."/>
            <person name="Calvi B.R."/>
            <person name="Bernardo de Carvalho A."/>
            <person name="Caspi A."/>
            <person name="Castrezana S."/>
            <person name="Celniker S.E."/>
            <person name="Chang J.L."/>
            <person name="Chapple C."/>
            <person name="Chatterji S."/>
            <person name="Chinwalla A."/>
            <person name="Civetta A."/>
            <person name="Clifton S.W."/>
            <person name="Comeron J.M."/>
            <person name="Costello J.C."/>
            <person name="Coyne J.A."/>
            <person name="Daub J."/>
            <person name="David R.G."/>
            <person name="Delcher A.L."/>
            <person name="Delehaunty K."/>
            <person name="Do C.B."/>
            <person name="Ebling H."/>
            <person name="Edwards K."/>
            <person name="Eickbush T."/>
            <person name="Evans J.D."/>
            <person name="Filipski A."/>
            <person name="Findeiss S."/>
            <person name="Freyhult E."/>
            <person name="Fulton L."/>
            <person name="Fulton R."/>
            <person name="Garcia A.C."/>
            <person name="Gardiner A."/>
            <person name="Garfield D.A."/>
            <person name="Garvin B.E."/>
            <person name="Gibson G."/>
            <person name="Gilbert D."/>
            <person name="Gnerre S."/>
            <person name="Godfrey J."/>
            <person name="Good R."/>
            <person name="Gotea V."/>
            <person name="Gravely B."/>
            <person name="Greenberg A.J."/>
            <person name="Griffiths-Jones S."/>
            <person name="Gross S."/>
            <person name="Guigo R."/>
            <person name="Gustafson E.A."/>
            <person name="Haerty W."/>
            <person name="Hahn M.W."/>
            <person name="Halligan D.L."/>
            <person name="Halpern A.L."/>
            <person name="Halter G.M."/>
            <person name="Han M.V."/>
            <person name="Heger A."/>
            <person name="Hillier L."/>
            <person name="Hinrichs A.S."/>
            <person name="Holmes I."/>
            <person name="Hoskins R.A."/>
            <person name="Hubisz M.J."/>
            <person name="Hultmark D."/>
            <person name="Huntley M.A."/>
            <person name="Jaffe D.B."/>
            <person name="Jagadeeshan S."/>
            <person name="Jeck W.R."/>
            <person name="Johnson J."/>
            <person name="Jones C.D."/>
            <person name="Jordan W.C."/>
            <person name="Karpen G.H."/>
            <person name="Kataoka E."/>
            <person name="Keightley P.D."/>
            <person name="Kheradpour P."/>
            <person name="Kirkness E.F."/>
            <person name="Koerich L.B."/>
            <person name="Kristiansen K."/>
            <person name="Kudrna D."/>
            <person name="Kulathinal R.J."/>
            <person name="Kumar S."/>
            <person name="Kwok R."/>
            <person name="Lander E."/>
            <person name="Langley C.H."/>
            <person name="Lapoint R."/>
            <person name="Lazzaro B.P."/>
            <person name="Lee S.J."/>
            <person name="Levesque L."/>
            <person name="Li R."/>
            <person name="Lin C.F."/>
            <person name="Lin M.F."/>
            <person name="Lindblad-Toh K."/>
            <person name="Llopart A."/>
            <person name="Long M."/>
            <person name="Low L."/>
            <person name="Lozovsky E."/>
            <person name="Lu J."/>
            <person name="Luo M."/>
            <person name="Machado C.A."/>
            <person name="Makalowski W."/>
            <person name="Marzo M."/>
            <person name="Matsuda M."/>
            <person name="Matzkin L."/>
            <person name="McAllister B."/>
            <person name="McBride C.S."/>
            <person name="McKernan B."/>
            <person name="McKernan K."/>
            <person name="Mendez-Lago M."/>
            <person name="Minx P."/>
            <person name="Mollenhauer M.U."/>
            <person name="Montooth K."/>
            <person name="Mount S.M."/>
            <person name="Mu X."/>
            <person name="Myers E."/>
            <person name="Negre B."/>
            <person name="Newfeld S."/>
            <person name="Nielsen R."/>
            <person name="Noor M.A."/>
            <person name="O'Grady P."/>
            <person name="Pachter L."/>
            <person name="Papaceit M."/>
            <person name="Parisi M.J."/>
            <person name="Parisi M."/>
            <person name="Parts L."/>
            <person name="Pedersen J.S."/>
            <person name="Pesole G."/>
            <person name="Phillippy A.M."/>
            <person name="Ponting C.P."/>
            <person name="Pop M."/>
            <person name="Porcelli D."/>
            <person name="Powell J.R."/>
            <person name="Prohaska S."/>
            <person name="Pruitt K."/>
            <person name="Puig M."/>
            <person name="Quesneville H."/>
            <person name="Ram K.R."/>
            <person name="Rand D."/>
            <person name="Rasmussen M.D."/>
            <person name="Reed L.K."/>
            <person name="Reenan R."/>
            <person name="Reily A."/>
            <person name="Remington K.A."/>
            <person name="Rieger T.T."/>
            <person name="Ritchie M.G."/>
            <person name="Robin C."/>
            <person name="Rogers Y.H."/>
            <person name="Rohde C."/>
            <person name="Rozas J."/>
            <person name="Rubenfield M.J."/>
            <person name="Ruiz A."/>
            <person name="Russo S."/>
            <person name="Salzberg S.L."/>
            <person name="Sanchez-Gracia A."/>
            <person name="Saranga D.J."/>
            <person name="Sato H."/>
            <person name="Schaeffer S.W."/>
            <person name="Schatz M.C."/>
            <person name="Schlenke T."/>
            <person name="Schwartz R."/>
            <person name="Segarra C."/>
            <person name="Singh R.S."/>
            <person name="Sirot L."/>
            <person name="Sirota M."/>
            <person name="Sisneros N.B."/>
            <person name="Smith C.D."/>
            <person name="Smith T.F."/>
            <person name="Spieth J."/>
            <person name="Stage D.E."/>
            <person name="Stark A."/>
            <person name="Stephan W."/>
            <person name="Strausberg R.L."/>
            <person name="Strempel S."/>
            <person name="Sturgill D."/>
            <person name="Sutton G."/>
            <person name="Sutton G.G."/>
            <person name="Tao W."/>
            <person name="Teichmann S."/>
            <person name="Tobari Y.N."/>
            <person name="Tomimura Y."/>
            <person name="Tsolas J.M."/>
            <person name="Valente V.L."/>
            <person name="Venter E."/>
            <person name="Venter J.C."/>
            <person name="Vicario S."/>
            <person name="Vieira F.G."/>
            <person name="Vilella A.J."/>
            <person name="Villasante A."/>
            <person name="Walenz B."/>
            <person name="Wang J."/>
            <person name="Wasserman M."/>
            <person name="Watts T."/>
            <person name="Wilson D."/>
            <person name="Wilson R.K."/>
            <person name="Wing R.A."/>
            <person name="Wolfner M.F."/>
            <person name="Wong A."/>
            <person name="Wong G.K."/>
            <person name="Wu C.I."/>
            <person name="Wu G."/>
            <person name="Yamamoto D."/>
            <person name="Yang H.P."/>
            <person name="Yang S.P."/>
            <person name="Yorke J.A."/>
            <person name="Yoshida K."/>
            <person name="Zdobnov E."/>
            <person name="Zhang P."/>
            <person name="Zhang Y."/>
            <person name="Zimin A.V."/>
            <person name="Baldwin J."/>
            <person name="Abdouelleil A."/>
            <person name="Abdulkadir J."/>
            <person name="Abebe A."/>
            <person name="Abera B."/>
            <person name="Abreu J."/>
            <person name="Acer S.C."/>
            <person name="Aftuck L."/>
            <person name="Alexander A."/>
            <person name="An P."/>
            <person name="Anderson E."/>
            <person name="Anderson S."/>
            <person name="Arachi H."/>
            <person name="Azer M."/>
            <person name="Bachantsang P."/>
            <person name="Barry A."/>
            <person name="Bayul T."/>
            <person name="Berlin A."/>
            <person name="Bessette D."/>
            <person name="Bloom T."/>
            <person name="Blye J."/>
            <person name="Boguslavskiy L."/>
            <person name="Bonnet C."/>
            <person name="Boukhgalter B."/>
            <person name="Bourzgui I."/>
            <person name="Brown A."/>
            <person name="Cahill P."/>
            <person name="Channer S."/>
            <person name="Cheshatsang Y."/>
            <person name="Chuda L."/>
            <person name="Citroen M."/>
            <person name="Collymore A."/>
            <person name="Cooke P."/>
            <person name="Costello M."/>
            <person name="D'Aco K."/>
            <person name="Daza R."/>
            <person name="De Haan G."/>
            <person name="DeGray S."/>
            <person name="DeMaso C."/>
            <person name="Dhargay N."/>
            <person name="Dooley K."/>
            <person name="Dooley E."/>
            <person name="Doricent M."/>
            <person name="Dorje P."/>
            <person name="Dorjee K."/>
            <person name="Dupes A."/>
            <person name="Elong R."/>
            <person name="Falk J."/>
            <person name="Farina A."/>
            <person name="Faro S."/>
            <person name="Ferguson D."/>
            <person name="Fisher S."/>
            <person name="Foley C.D."/>
            <person name="Franke A."/>
            <person name="Friedrich D."/>
            <person name="Gadbois L."/>
            <person name="Gearin G."/>
            <person name="Gearin C.R."/>
            <person name="Giannoukos G."/>
            <person name="Goode T."/>
            <person name="Graham J."/>
            <person name="Grandbois E."/>
            <person name="Grewal S."/>
            <person name="Gyaltsen K."/>
            <person name="Hafez N."/>
            <person name="Hagos B."/>
            <person name="Hall J."/>
            <person name="Henson C."/>
            <person name="Hollinger A."/>
            <person name="Honan T."/>
            <person name="Huard M.D."/>
            <person name="Hughes L."/>
            <person name="Hurhula B."/>
            <person name="Husby M.E."/>
            <person name="Kamat A."/>
            <person name="Kanga B."/>
            <person name="Kashin S."/>
            <person name="Khazanovich D."/>
            <person name="Kisner P."/>
            <person name="Lance K."/>
            <person name="Lara M."/>
            <person name="Lee W."/>
            <person name="Lennon N."/>
            <person name="Letendre F."/>
            <person name="LeVine R."/>
            <person name="Lipovsky A."/>
            <person name="Liu X."/>
            <person name="Liu J."/>
            <person name="Liu S."/>
            <person name="Lokyitsang T."/>
            <person name="Lokyitsang Y."/>
            <person name="Lubonja R."/>
            <person name="Lui A."/>
            <person name="MacDonald P."/>
            <person name="Magnisalis V."/>
            <person name="Maru K."/>
            <person name="Matthews C."/>
            <person name="McCusker W."/>
            <person name="McDonough S."/>
            <person name="Mehta T."/>
            <person name="Meldrim J."/>
            <person name="Meneus L."/>
            <person name="Mihai O."/>
            <person name="Mihalev A."/>
            <person name="Mihova T."/>
            <person name="Mittelman R."/>
            <person name="Mlenga V."/>
            <person name="Montmayeur A."/>
            <person name="Mulrain L."/>
            <person name="Navidi A."/>
            <person name="Naylor J."/>
            <person name="Negash T."/>
            <person name="Nguyen T."/>
            <person name="Nguyen N."/>
            <person name="Nicol R."/>
            <person name="Norbu C."/>
            <person name="Norbu N."/>
            <person name="Novod N."/>
            <person name="O'Neill B."/>
            <person name="Osman S."/>
            <person name="Markiewicz E."/>
            <person name="Oyono O.L."/>
            <person name="Patti C."/>
            <person name="Phunkhang P."/>
            <person name="Pierre F."/>
            <person name="Priest M."/>
            <person name="Raghuraman S."/>
            <person name="Rege F."/>
            <person name="Reyes R."/>
            <person name="Rise C."/>
            <person name="Rogov P."/>
            <person name="Ross K."/>
            <person name="Ryan E."/>
            <person name="Settipalli S."/>
            <person name="Shea T."/>
            <person name="Sherpa N."/>
            <person name="Shi L."/>
            <person name="Shih D."/>
            <person name="Sparrow T."/>
            <person name="Spaulding J."/>
            <person name="Stalker J."/>
            <person name="Stange-Thomann N."/>
            <person name="Stavropoulos S."/>
            <person name="Stone C."/>
            <person name="Strader C."/>
            <person name="Tesfaye S."/>
            <person name="Thomson T."/>
            <person name="Thoulutsang Y."/>
            <person name="Thoulutsang D."/>
            <person name="Topham K."/>
            <person name="Topping I."/>
            <person name="Tsamla T."/>
            <person name="Vassiliev H."/>
            <person name="Vo A."/>
            <person name="Wangchuk T."/>
            <person name="Wangdi T."/>
            <person name="Weiand M."/>
            <person name="Wilkinson J."/>
            <person name="Wilson A."/>
            <person name="Yadav S."/>
            <person name="Young G."/>
            <person name="Yu Q."/>
            <person name="Zembek L."/>
            <person name="Zhong D."/>
            <person name="Zimmer A."/>
            <person name="Zwirko Z."/>
            <person name="Jaffe D.B."/>
            <person name="Alvarez P."/>
            <person name="Brockman W."/>
            <person name="Butler J."/>
            <person name="Chin C."/>
            <person name="Gnerre S."/>
            <person name="Grabherr M."/>
            <person name="Kleber M."/>
            <person name="Mauceli E."/>
            <person name="MacCallum I."/>
        </authorList>
    </citation>
    <scope>NUCLEOTIDE SEQUENCE [LARGE SCALE GENOMIC DNA]</scope>
    <source>
        <strain evidence="3">Tucson 15081-1352.22</strain>
    </source>
</reference>
<feature type="chain" id="PRO_5006387301" evidence="1">
    <location>
        <begin position="25"/>
        <end position="81"/>
    </location>
</feature>
<evidence type="ECO:0000256" key="1">
    <source>
        <dbReference type="SAM" id="SignalP"/>
    </source>
</evidence>
<sequence>MANRLQAYFIIAILLLSHFSNNQGFIINLIKQKFYDALILAGRTMQAIGHAGENASEYIKKLNVTEWTAIKLVGMIGNILG</sequence>
<dbReference type="AlphaFoldDB" id="A0A0Q9WZR8"/>
<protein>
    <submittedName>
        <fullName evidence="2">Uncharacterized protein</fullName>
    </submittedName>
</protein>
<keyword evidence="3" id="KW-1185">Reference proteome</keyword>
<evidence type="ECO:0000313" key="2">
    <source>
        <dbReference type="EMBL" id="KRG01388.1"/>
    </source>
</evidence>
<dbReference type="EMBL" id="CH933806">
    <property type="protein sequence ID" value="KRG01388.1"/>
    <property type="molecule type" value="Genomic_DNA"/>
</dbReference>
<name>A0A0Q9WZR8_DROMO</name>
<keyword evidence="1" id="KW-0732">Signal</keyword>
<proteinExistence type="predicted"/>
<organism evidence="2 3">
    <name type="scientific">Drosophila mojavensis</name>
    <name type="common">Fruit fly</name>
    <dbReference type="NCBI Taxonomy" id="7230"/>
    <lineage>
        <taxon>Eukaryota</taxon>
        <taxon>Metazoa</taxon>
        <taxon>Ecdysozoa</taxon>
        <taxon>Arthropoda</taxon>
        <taxon>Hexapoda</taxon>
        <taxon>Insecta</taxon>
        <taxon>Pterygota</taxon>
        <taxon>Neoptera</taxon>
        <taxon>Endopterygota</taxon>
        <taxon>Diptera</taxon>
        <taxon>Brachycera</taxon>
        <taxon>Muscomorpha</taxon>
        <taxon>Ephydroidea</taxon>
        <taxon>Drosophilidae</taxon>
        <taxon>Drosophila</taxon>
    </lineage>
</organism>
<dbReference type="InParanoid" id="A0A0Q9WZR8"/>